<dbReference type="Pfam" id="PF00293">
    <property type="entry name" value="NUDIX"/>
    <property type="match status" value="1"/>
</dbReference>
<evidence type="ECO:0000313" key="6">
    <source>
        <dbReference type="Proteomes" id="UP000442990"/>
    </source>
</evidence>
<dbReference type="AlphaFoldDB" id="A0A7J5DM46"/>
<keyword evidence="3" id="KW-0460">Magnesium</keyword>
<dbReference type="PANTHER" id="PTHR43046">
    <property type="entry name" value="GDP-MANNOSE MANNOSYL HYDROLASE"/>
    <property type="match status" value="1"/>
</dbReference>
<dbReference type="InterPro" id="IPR000086">
    <property type="entry name" value="NUDIX_hydrolase_dom"/>
</dbReference>
<evidence type="ECO:0000256" key="1">
    <source>
        <dbReference type="ARBA" id="ARBA00001946"/>
    </source>
</evidence>
<dbReference type="PROSITE" id="PS51462">
    <property type="entry name" value="NUDIX"/>
    <property type="match status" value="1"/>
</dbReference>
<comment type="caution">
    <text evidence="5">The sequence shown here is derived from an EMBL/GenBank/DDBJ whole genome shotgun (WGS) entry which is preliminary data.</text>
</comment>
<dbReference type="RefSeq" id="WP_151468100.1">
    <property type="nucleotide sequence ID" value="NZ_WBKG01000003.1"/>
</dbReference>
<dbReference type="EMBL" id="WBKG01000003">
    <property type="protein sequence ID" value="KAB1989798.1"/>
    <property type="molecule type" value="Genomic_DNA"/>
</dbReference>
<gene>
    <name evidence="5" type="ORF">F8144_05480</name>
</gene>
<dbReference type="GO" id="GO:0016787">
    <property type="term" value="F:hydrolase activity"/>
    <property type="evidence" value="ECO:0007669"/>
    <property type="project" value="UniProtKB-KW"/>
</dbReference>
<dbReference type="CDD" id="cd18876">
    <property type="entry name" value="NUDIX_Hydrolase"/>
    <property type="match status" value="1"/>
</dbReference>
<accession>A0A7J5DM46</accession>
<dbReference type="PANTHER" id="PTHR43046:SF12">
    <property type="entry name" value="GDP-MANNOSE MANNOSYL HYDROLASE"/>
    <property type="match status" value="1"/>
</dbReference>
<evidence type="ECO:0000256" key="2">
    <source>
        <dbReference type="ARBA" id="ARBA00022801"/>
    </source>
</evidence>
<reference evidence="5 6" key="1">
    <citation type="submission" date="2019-09" db="EMBL/GenBank/DDBJ databases">
        <title>Isolation and identification of active actinomycetes.</title>
        <authorList>
            <person name="Yu Z."/>
            <person name="Han C."/>
            <person name="Yu B."/>
        </authorList>
    </citation>
    <scope>NUCLEOTIDE SEQUENCE [LARGE SCALE GENOMIC DNA]</scope>
    <source>
        <strain evidence="5 6">NEAU-H2</strain>
    </source>
</reference>
<dbReference type="Proteomes" id="UP000442990">
    <property type="component" value="Unassembled WGS sequence"/>
</dbReference>
<dbReference type="SUPFAM" id="SSF55811">
    <property type="entry name" value="Nudix"/>
    <property type="match status" value="1"/>
</dbReference>
<evidence type="ECO:0000259" key="4">
    <source>
        <dbReference type="PROSITE" id="PS51462"/>
    </source>
</evidence>
<protein>
    <submittedName>
        <fullName evidence="5">NUDIX hydrolase</fullName>
    </submittedName>
</protein>
<dbReference type="InterPro" id="IPR015797">
    <property type="entry name" value="NUDIX_hydrolase-like_dom_sf"/>
</dbReference>
<evidence type="ECO:0000256" key="3">
    <source>
        <dbReference type="ARBA" id="ARBA00022842"/>
    </source>
</evidence>
<evidence type="ECO:0000313" key="5">
    <source>
        <dbReference type="EMBL" id="KAB1989798.1"/>
    </source>
</evidence>
<keyword evidence="2 5" id="KW-0378">Hydrolase</keyword>
<comment type="cofactor">
    <cofactor evidence="1">
        <name>Mg(2+)</name>
        <dbReference type="ChEBI" id="CHEBI:18420"/>
    </cofactor>
</comment>
<proteinExistence type="predicted"/>
<keyword evidence="6" id="KW-1185">Reference proteome</keyword>
<sequence length="172" mass="19023">MTNTAEVSKGYTRDCWPMASGVLIMDRDEKVLLVHPNYHKDRWLFPGGGLESAQQDTPQRAAAREVAEELGVALPVGRMLVSDWVMKDGRFFEELVFVFDGGVVDEKTKEKFQTPDGELRGWAFLHPDEAAARLAPPDARRLQGALAAKKSGVPVYLEHGRPAPEQVIGLVP</sequence>
<dbReference type="Gene3D" id="3.90.79.10">
    <property type="entry name" value="Nucleoside Triphosphate Pyrophosphohydrolase"/>
    <property type="match status" value="1"/>
</dbReference>
<name>A0A7J5DM46_9ACTN</name>
<organism evidence="5 6">
    <name type="scientific">Streptomyces triticiradicis</name>
    <dbReference type="NCBI Taxonomy" id="2651189"/>
    <lineage>
        <taxon>Bacteria</taxon>
        <taxon>Bacillati</taxon>
        <taxon>Actinomycetota</taxon>
        <taxon>Actinomycetes</taxon>
        <taxon>Kitasatosporales</taxon>
        <taxon>Streptomycetaceae</taxon>
        <taxon>Streptomyces</taxon>
    </lineage>
</organism>
<feature type="domain" description="Nudix hydrolase" evidence="4">
    <location>
        <begin position="15"/>
        <end position="147"/>
    </location>
</feature>